<sequence length="496" mass="54955">LSFLAGRSRKGLVFIILYFFNRGLDVLEMTDPERNALLDDEKSPSNNSGCNEDNACSSFTQCRVYKRRWYILFVFTMTSIVSNMMWNTWGPIQRPCRLVFGWERWTVLLLSSLGAIGPILGAFPSTWLMDSRGLRLSVLVTSSMLLAGKLVQLIPISNIKAKTIFIYIGHLITMLPSFIANGGPPLVSNTWFPPNERTTATAIGALAANFGAALAFFIGPSMIPSTFDSSENSTKNFSKKYIHLLETRIMDYFYVQVGLAAFLFLCVVIYFPSKPPLPPSVAAFTRKTTEIGYKDGLKMLIYNKSYWLLVLVFAASFGIYFGWTSVLDLAVQPFNISEKSSGWLGTCSSLAGIISGVIIARSADIVKRWTKTILVALYVGTVLFQLIFTLTCSKILPFSQGLLFTSIICSGLLFNGTIPLVFELIMECVFPVGEGTSVGVGLVLGNAVILLFDVTFMFPITDVRWMNWVCVGGVTACIPLLLLYKAQYRRLAVDVE</sequence>
<proteinExistence type="predicted"/>
<dbReference type="Gene3D" id="1.20.1250.20">
    <property type="entry name" value="MFS general substrate transporter like domains"/>
    <property type="match status" value="2"/>
</dbReference>
<keyword evidence="4 5" id="KW-0472">Membrane</keyword>
<protein>
    <recommendedName>
        <fullName evidence="8">Solute carrier family 49 member 4</fullName>
    </recommendedName>
</protein>
<comment type="subcellular location">
    <subcellularLocation>
        <location evidence="1">Membrane</location>
        <topology evidence="1">Multi-pass membrane protein</topology>
    </subcellularLocation>
</comment>
<evidence type="ECO:0000313" key="7">
    <source>
        <dbReference type="Proteomes" id="UP001159405"/>
    </source>
</evidence>
<dbReference type="SUPFAM" id="SSF103473">
    <property type="entry name" value="MFS general substrate transporter"/>
    <property type="match status" value="1"/>
</dbReference>
<feature type="non-terminal residue" evidence="6">
    <location>
        <position position="1"/>
    </location>
</feature>
<feature type="transmembrane region" description="Helical" evidence="5">
    <location>
        <begin position="69"/>
        <end position="86"/>
    </location>
</feature>
<feature type="transmembrane region" description="Helical" evidence="5">
    <location>
        <begin position="402"/>
        <end position="426"/>
    </location>
</feature>
<name>A0ABN8P5Q4_9CNID</name>
<feature type="transmembrane region" description="Helical" evidence="5">
    <location>
        <begin position="465"/>
        <end position="484"/>
    </location>
</feature>
<accession>A0ABN8P5Q4</accession>
<feature type="transmembrane region" description="Helical" evidence="5">
    <location>
        <begin position="306"/>
        <end position="323"/>
    </location>
</feature>
<keyword evidence="7" id="KW-1185">Reference proteome</keyword>
<reference evidence="6 7" key="1">
    <citation type="submission" date="2022-05" db="EMBL/GenBank/DDBJ databases">
        <authorList>
            <consortium name="Genoscope - CEA"/>
            <person name="William W."/>
        </authorList>
    </citation>
    <scope>NUCLEOTIDE SEQUENCE [LARGE SCALE GENOMIC DNA]</scope>
</reference>
<feature type="transmembrane region" description="Helical" evidence="5">
    <location>
        <begin position="199"/>
        <end position="223"/>
    </location>
</feature>
<evidence type="ECO:0000256" key="1">
    <source>
        <dbReference type="ARBA" id="ARBA00004141"/>
    </source>
</evidence>
<dbReference type="PANTHER" id="PTHR10924:SF27">
    <property type="entry name" value="SOLUTE CARRIER FAMILY 49 MEMBER 4"/>
    <property type="match status" value="1"/>
</dbReference>
<dbReference type="InterPro" id="IPR049680">
    <property type="entry name" value="FLVCR1-2_SLC49-like"/>
</dbReference>
<feature type="transmembrane region" description="Helical" evidence="5">
    <location>
        <begin position="106"/>
        <end position="129"/>
    </location>
</feature>
<keyword evidence="2 5" id="KW-0812">Transmembrane</keyword>
<gene>
    <name evidence="6" type="ORF">PLOB_00037334</name>
</gene>
<feature type="transmembrane region" description="Helical" evidence="5">
    <location>
        <begin position="164"/>
        <end position="187"/>
    </location>
</feature>
<organism evidence="6 7">
    <name type="scientific">Porites lobata</name>
    <dbReference type="NCBI Taxonomy" id="104759"/>
    <lineage>
        <taxon>Eukaryota</taxon>
        <taxon>Metazoa</taxon>
        <taxon>Cnidaria</taxon>
        <taxon>Anthozoa</taxon>
        <taxon>Hexacorallia</taxon>
        <taxon>Scleractinia</taxon>
        <taxon>Fungiina</taxon>
        <taxon>Poritidae</taxon>
        <taxon>Porites</taxon>
    </lineage>
</organism>
<evidence type="ECO:0000256" key="4">
    <source>
        <dbReference type="ARBA" id="ARBA00023136"/>
    </source>
</evidence>
<dbReference type="InterPro" id="IPR036259">
    <property type="entry name" value="MFS_trans_sf"/>
</dbReference>
<evidence type="ECO:0000256" key="5">
    <source>
        <dbReference type="SAM" id="Phobius"/>
    </source>
</evidence>
<keyword evidence="3 5" id="KW-1133">Transmembrane helix</keyword>
<feature type="transmembrane region" description="Helical" evidence="5">
    <location>
        <begin position="438"/>
        <end position="459"/>
    </location>
</feature>
<feature type="transmembrane region" description="Helical" evidence="5">
    <location>
        <begin position="372"/>
        <end position="396"/>
    </location>
</feature>
<dbReference type="InterPro" id="IPR011701">
    <property type="entry name" value="MFS"/>
</dbReference>
<evidence type="ECO:0000256" key="2">
    <source>
        <dbReference type="ARBA" id="ARBA00022692"/>
    </source>
</evidence>
<dbReference type="Pfam" id="PF07690">
    <property type="entry name" value="MFS_1"/>
    <property type="match status" value="1"/>
</dbReference>
<feature type="transmembrane region" description="Helical" evidence="5">
    <location>
        <begin position="343"/>
        <end position="360"/>
    </location>
</feature>
<evidence type="ECO:0000313" key="6">
    <source>
        <dbReference type="EMBL" id="CAH3134370.1"/>
    </source>
</evidence>
<evidence type="ECO:0000256" key="3">
    <source>
        <dbReference type="ARBA" id="ARBA00022989"/>
    </source>
</evidence>
<dbReference type="Proteomes" id="UP001159405">
    <property type="component" value="Unassembled WGS sequence"/>
</dbReference>
<feature type="transmembrane region" description="Helical" evidence="5">
    <location>
        <begin position="252"/>
        <end position="271"/>
    </location>
</feature>
<dbReference type="EMBL" id="CALNXK010000054">
    <property type="protein sequence ID" value="CAH3134370.1"/>
    <property type="molecule type" value="Genomic_DNA"/>
</dbReference>
<evidence type="ECO:0008006" key="8">
    <source>
        <dbReference type="Google" id="ProtNLM"/>
    </source>
</evidence>
<feature type="transmembrane region" description="Helical" evidence="5">
    <location>
        <begin position="136"/>
        <end position="158"/>
    </location>
</feature>
<comment type="caution">
    <text evidence="6">The sequence shown here is derived from an EMBL/GenBank/DDBJ whole genome shotgun (WGS) entry which is preliminary data.</text>
</comment>
<dbReference type="PANTHER" id="PTHR10924">
    <property type="entry name" value="MAJOR FACILITATOR SUPERFAMILY PROTEIN-RELATED"/>
    <property type="match status" value="1"/>
</dbReference>